<organism evidence="2 3">
    <name type="scientific">Streptomyces jumonjinensis</name>
    <dbReference type="NCBI Taxonomy" id="1945"/>
    <lineage>
        <taxon>Bacteria</taxon>
        <taxon>Bacillati</taxon>
        <taxon>Actinomycetota</taxon>
        <taxon>Actinomycetes</taxon>
        <taxon>Kitasatosporales</taxon>
        <taxon>Streptomycetaceae</taxon>
        <taxon>Streptomyces</taxon>
    </lineage>
</organism>
<dbReference type="Proteomes" id="UP000419138">
    <property type="component" value="Unassembled WGS sequence"/>
</dbReference>
<accession>A0A646KRG5</accession>
<evidence type="ECO:0000259" key="1">
    <source>
        <dbReference type="Pfam" id="PF01636"/>
    </source>
</evidence>
<dbReference type="AlphaFoldDB" id="A0A646KRG5"/>
<comment type="caution">
    <text evidence="2">The sequence shown here is derived from an EMBL/GenBank/DDBJ whole genome shotgun (WGS) entry which is preliminary data.</text>
</comment>
<dbReference type="RefSeq" id="WP_153526132.1">
    <property type="nucleotide sequence ID" value="NZ_VCLA01000194.1"/>
</dbReference>
<dbReference type="InterPro" id="IPR011009">
    <property type="entry name" value="Kinase-like_dom_sf"/>
</dbReference>
<protein>
    <submittedName>
        <fullName evidence="2">Aminoglycoside phosphotransferase family protein</fullName>
    </submittedName>
</protein>
<evidence type="ECO:0000313" key="2">
    <source>
        <dbReference type="EMBL" id="MQT04825.1"/>
    </source>
</evidence>
<reference evidence="2 3" key="1">
    <citation type="submission" date="2019-05" db="EMBL/GenBank/DDBJ databases">
        <title>Comparative genomics and metabolomics analyses of clavulanic acid producing Streptomyces species provides insight into specialized metabolism and evolution of beta-lactam biosynthetic gene clusters.</title>
        <authorList>
            <person name="Moore M.A."/>
            <person name="Cruz-Morales P."/>
            <person name="Barona Gomez F."/>
            <person name="Kapil T."/>
        </authorList>
    </citation>
    <scope>NUCLEOTIDE SEQUENCE [LARGE SCALE GENOMIC DNA]</scope>
    <source>
        <strain evidence="2 3">NRRL 5741</strain>
    </source>
</reference>
<dbReference type="GO" id="GO:0016740">
    <property type="term" value="F:transferase activity"/>
    <property type="evidence" value="ECO:0007669"/>
    <property type="project" value="UniProtKB-KW"/>
</dbReference>
<dbReference type="Gene3D" id="3.90.1200.10">
    <property type="match status" value="1"/>
</dbReference>
<name>A0A646KRG5_STRJU</name>
<evidence type="ECO:0000313" key="3">
    <source>
        <dbReference type="Proteomes" id="UP000419138"/>
    </source>
</evidence>
<dbReference type="EMBL" id="VCLA01000194">
    <property type="protein sequence ID" value="MQT04825.1"/>
    <property type="molecule type" value="Genomic_DNA"/>
</dbReference>
<proteinExistence type="predicted"/>
<keyword evidence="2" id="KW-0808">Transferase</keyword>
<feature type="domain" description="Aminoglycoside phosphotransferase" evidence="1">
    <location>
        <begin position="44"/>
        <end position="251"/>
    </location>
</feature>
<dbReference type="OrthoDB" id="3723194at2"/>
<gene>
    <name evidence="2" type="ORF">FF041_33205</name>
</gene>
<sequence length="298" mass="32964">MRPDSTSHDAPFEVLRQVTLTAGLSSNGAVPIRLAENDLWRLPEGIVLRIARAGQSAAAAREVAVTRWLATQKVPAVRPLDLEQPVHAAGRAATFWEELPPHQSGTPADLAPLLRRLHDLPPPSTVPLGLMDPFVRVAERIAAARCIGGDDRRFLTARLGELQHAWVGLPAGQAPCVIHGDAWGGNCAVTEDGRRYLLDFERVSLGMREWDLTSTAIAVDTFGTLSEEEYRRFCTAYGYDVRSWDGYPVMRAVRELRLVTFALQTADQNSGALQQARYRLACVRGRRGPRPWRWEAVG</sequence>
<dbReference type="SUPFAM" id="SSF56112">
    <property type="entry name" value="Protein kinase-like (PK-like)"/>
    <property type="match status" value="1"/>
</dbReference>
<dbReference type="Pfam" id="PF01636">
    <property type="entry name" value="APH"/>
    <property type="match status" value="1"/>
</dbReference>
<dbReference type="InterPro" id="IPR002575">
    <property type="entry name" value="Aminoglycoside_PTrfase"/>
</dbReference>
<keyword evidence="3" id="KW-1185">Reference proteome</keyword>